<proteinExistence type="predicted"/>
<dbReference type="GO" id="GO:0019005">
    <property type="term" value="C:SCF ubiquitin ligase complex"/>
    <property type="evidence" value="ECO:0007669"/>
    <property type="project" value="TreeGrafter"/>
</dbReference>
<feature type="region of interest" description="Disordered" evidence="3">
    <location>
        <begin position="1"/>
        <end position="26"/>
    </location>
</feature>
<dbReference type="Gene3D" id="3.80.10.10">
    <property type="entry name" value="Ribonuclease Inhibitor"/>
    <property type="match status" value="1"/>
</dbReference>
<evidence type="ECO:0000256" key="2">
    <source>
        <dbReference type="ARBA" id="ARBA00022786"/>
    </source>
</evidence>
<keyword evidence="5" id="KW-1185">Reference proteome</keyword>
<feature type="region of interest" description="Disordered" evidence="3">
    <location>
        <begin position="321"/>
        <end position="364"/>
    </location>
</feature>
<feature type="compositionally biased region" description="Polar residues" evidence="3">
    <location>
        <begin position="398"/>
        <end position="410"/>
    </location>
</feature>
<sequence>MSKGAPMEAERCQDHRHQEGPGRVSFPTELDLHLLDDDLVPEIQKLRHVINWAQKFLSNPPEEHGLKSLGLPQSNLCQSSRALGSKRNTPLWSPDSPPLLKEDQSITRTDILSCSLSPQNNLSEMGVSSEFLSSFQKEGFQGSQSCRWQKTTVRDEGEGRAARCPLDRLPQEDNAQQTYSRAGDSGIQNPSEDEMFPKRLRAPPQLRHTSEERSVLEEASQSPSRNGSFWTPLTDSSEEDHSDEPRESKGTVRRGVLGRKCRGFTGVTLSPTSDSSTVVLKTTMLRGSSSPGDTLLEGEVREECTGVESPVGTAKDLTGEFQADSSRGEDPIQRLPWGQRITPYDSSSQKRKESENVGFSLCSPQTDTKHKNEWKCTIKESMGKTIMRRVPRGGPNRSVHSSAKSSPPVITQRQFDLTHPESYVAPEIASLSLSVSEGPLENAVFCVRPGATADAHGTRSSTWFDQWPPPKMDGGSTQTPRVVTMQTTHEQKEETFSSSHLISRDISKTGLKRSFPPRDAGDSLSWSDAPAHKPERGASVLETYFYYLQMLNKIRGLSSEERNSSLPFQGPRQSESESAITSPEGKGRSKGASLHRETKEWRDGCGSDVAVEGEKGTCPQGQGCVEQTAPEETSIWKLQGKLYSATPETTSRMTGCGGYREMSSTASSSHKHGDVKLRFQSISRPNSAEAEERTSTGTYPDSYAVGSAEKFFCKNVPQDVERENEEHKRDAGISQWLLLPDEIWICIFSLLSHKELAWVAQVCRHFYRLASDESLWKRVQISDCCVLEDGWLVALACRQPHSLTLHRCRHAGQAVTDLGLKRLFQHCGDVLQELNVTSCSGPGLTGDKVLLHAGALCSKLTAVDISWSGATDVGMMALIQGASRYLDVSGCQQVTNAGIHVLARSCHQLKYLDLSSTGISKRGVCSLANYCHISLECVKLSFCKNVTLDALKKLCKNCRRLPPFPWDDFASFLIEDSPSLWLYHHF</sequence>
<dbReference type="KEGG" id="hai:109374017"/>
<dbReference type="PANTHER" id="PTHR13318">
    <property type="entry name" value="PARTNER OF PAIRED, ISOFORM B-RELATED"/>
    <property type="match status" value="1"/>
</dbReference>
<feature type="compositionally biased region" description="Polar residues" evidence="3">
    <location>
        <begin position="475"/>
        <end position="488"/>
    </location>
</feature>
<feature type="compositionally biased region" description="Basic and acidic residues" evidence="3">
    <location>
        <begin position="152"/>
        <end position="171"/>
    </location>
</feature>
<keyword evidence="1" id="KW-0433">Leucine-rich repeat</keyword>
<dbReference type="PANTHER" id="PTHR13318:SF235">
    <property type="entry name" value="F-BOX DOMAIN-CONTAINING PROTEIN"/>
    <property type="match status" value="1"/>
</dbReference>
<dbReference type="InterPro" id="IPR006553">
    <property type="entry name" value="Leu-rich_rpt_Cys-con_subtyp"/>
</dbReference>
<feature type="region of interest" description="Disordered" evidence="3">
    <location>
        <begin position="561"/>
        <end position="607"/>
    </location>
</feature>
<dbReference type="RefSeq" id="XP_019483818.1">
    <property type="nucleotide sequence ID" value="XM_019628273.1"/>
</dbReference>
<dbReference type="CDD" id="cd22139">
    <property type="entry name" value="F-box_unchar"/>
    <property type="match status" value="1"/>
</dbReference>
<dbReference type="SUPFAM" id="SSF52047">
    <property type="entry name" value="RNI-like"/>
    <property type="match status" value="1"/>
</dbReference>
<accession>A0A8B7Q897</accession>
<feature type="compositionally biased region" description="Polar residues" evidence="3">
    <location>
        <begin position="173"/>
        <end position="190"/>
    </location>
</feature>
<gene>
    <name evidence="6" type="primary">LOC109374017</name>
</gene>
<dbReference type="SMART" id="SM00256">
    <property type="entry name" value="FBOX"/>
    <property type="match status" value="1"/>
</dbReference>
<dbReference type="Proteomes" id="UP000694851">
    <property type="component" value="Unplaced"/>
</dbReference>
<protein>
    <submittedName>
        <fullName evidence="6">Uncharacterized protein LOC109374017 isoform X1</fullName>
    </submittedName>
</protein>
<dbReference type="GO" id="GO:0031146">
    <property type="term" value="P:SCF-dependent proteasomal ubiquitin-dependent protein catabolic process"/>
    <property type="evidence" value="ECO:0007669"/>
    <property type="project" value="TreeGrafter"/>
</dbReference>
<dbReference type="AlphaFoldDB" id="A0A8B7Q897"/>
<feature type="domain" description="F-box" evidence="4">
    <location>
        <begin position="733"/>
        <end position="779"/>
    </location>
</feature>
<feature type="compositionally biased region" description="Polar residues" evidence="3">
    <location>
        <begin position="219"/>
        <end position="235"/>
    </location>
</feature>
<name>A0A8B7Q897_HIPAR</name>
<evidence type="ECO:0000259" key="4">
    <source>
        <dbReference type="PROSITE" id="PS50181"/>
    </source>
</evidence>
<feature type="region of interest" description="Disordered" evidence="3">
    <location>
        <begin position="649"/>
        <end position="699"/>
    </location>
</feature>
<evidence type="ECO:0000313" key="5">
    <source>
        <dbReference type="Proteomes" id="UP000694851"/>
    </source>
</evidence>
<evidence type="ECO:0000256" key="3">
    <source>
        <dbReference type="SAM" id="MobiDB-lite"/>
    </source>
</evidence>
<feature type="region of interest" description="Disordered" evidence="3">
    <location>
        <begin position="388"/>
        <end position="410"/>
    </location>
</feature>
<evidence type="ECO:0000256" key="1">
    <source>
        <dbReference type="ARBA" id="ARBA00022614"/>
    </source>
</evidence>
<feature type="compositionally biased region" description="Polar residues" evidence="3">
    <location>
        <begin position="564"/>
        <end position="581"/>
    </location>
</feature>
<feature type="compositionally biased region" description="Basic and acidic residues" evidence="3">
    <location>
        <begin position="8"/>
        <end position="20"/>
    </location>
</feature>
<dbReference type="InterPro" id="IPR001810">
    <property type="entry name" value="F-box_dom"/>
</dbReference>
<organism evidence="5 6">
    <name type="scientific">Hipposideros armiger</name>
    <name type="common">Great Himalayan leaf-nosed bat</name>
    <dbReference type="NCBI Taxonomy" id="186990"/>
    <lineage>
        <taxon>Eukaryota</taxon>
        <taxon>Metazoa</taxon>
        <taxon>Chordata</taxon>
        <taxon>Craniata</taxon>
        <taxon>Vertebrata</taxon>
        <taxon>Euteleostomi</taxon>
        <taxon>Mammalia</taxon>
        <taxon>Eutheria</taxon>
        <taxon>Laurasiatheria</taxon>
        <taxon>Chiroptera</taxon>
        <taxon>Yinpterochiroptera</taxon>
        <taxon>Rhinolophoidea</taxon>
        <taxon>Hipposideridae</taxon>
        <taxon>Hipposideros</taxon>
    </lineage>
</organism>
<dbReference type="GeneID" id="109374017"/>
<evidence type="ECO:0000313" key="6">
    <source>
        <dbReference type="RefSeq" id="XP_019483818.1"/>
    </source>
</evidence>
<feature type="compositionally biased region" description="Basic and acidic residues" evidence="3">
    <location>
        <begin position="594"/>
        <end position="605"/>
    </location>
</feature>
<dbReference type="Pfam" id="PF12937">
    <property type="entry name" value="F-box-like"/>
    <property type="match status" value="1"/>
</dbReference>
<dbReference type="SMART" id="SM00367">
    <property type="entry name" value="LRR_CC"/>
    <property type="match status" value="4"/>
</dbReference>
<feature type="region of interest" description="Disordered" evidence="3">
    <location>
        <begin position="144"/>
        <end position="254"/>
    </location>
</feature>
<dbReference type="PROSITE" id="PS50181">
    <property type="entry name" value="FBOX"/>
    <property type="match status" value="1"/>
</dbReference>
<feature type="region of interest" description="Disordered" evidence="3">
    <location>
        <begin position="457"/>
        <end position="533"/>
    </location>
</feature>
<dbReference type="InterPro" id="IPR032675">
    <property type="entry name" value="LRR_dom_sf"/>
</dbReference>
<dbReference type="OrthoDB" id="9664154at2759"/>
<keyword evidence="2" id="KW-0833">Ubl conjugation pathway</keyword>
<reference evidence="6" key="1">
    <citation type="submission" date="2025-08" db="UniProtKB">
        <authorList>
            <consortium name="RefSeq"/>
        </authorList>
    </citation>
    <scope>IDENTIFICATION</scope>
    <source>
        <tissue evidence="6">Muscle</tissue>
    </source>
</reference>